<dbReference type="Gene3D" id="3.40.190.10">
    <property type="entry name" value="Periplasmic binding protein-like II"/>
    <property type="match status" value="2"/>
</dbReference>
<accession>A0A7L4ZGA3</accession>
<name>A0A7L4ZGA3_9FLAO</name>
<dbReference type="InterPro" id="IPR001638">
    <property type="entry name" value="Solute-binding_3/MltF_N"/>
</dbReference>
<feature type="domain" description="Solute-binding protein family 3/N-terminal" evidence="2">
    <location>
        <begin position="35"/>
        <end position="244"/>
    </location>
</feature>
<dbReference type="PANTHER" id="PTHR30024">
    <property type="entry name" value="ALIPHATIC SULFONATES-BINDING PROTEIN-RELATED"/>
    <property type="match status" value="1"/>
</dbReference>
<dbReference type="AlphaFoldDB" id="A0A7L4ZGA3"/>
<dbReference type="SMART" id="SM00062">
    <property type="entry name" value="PBPb"/>
    <property type="match status" value="1"/>
</dbReference>
<evidence type="ECO:0000313" key="3">
    <source>
        <dbReference type="EMBL" id="QHI35778.1"/>
    </source>
</evidence>
<dbReference type="SUPFAM" id="SSF53850">
    <property type="entry name" value="Periplasmic binding protein-like II"/>
    <property type="match status" value="1"/>
</dbReference>
<evidence type="ECO:0000256" key="1">
    <source>
        <dbReference type="ARBA" id="ARBA00010742"/>
    </source>
</evidence>
<sequence length="327" mass="36657">MKKIIVITISCIILYSCKQKQKTVNLTSPKTAFSMLTIIADQKGFFKKQDIDVNINYVKTGKIALDDLLGGNADFANIVETNVAFAGFLNANIEVYCNIEKVYDAGIVARVDKGINTPKDLNGKKIGVLLATTSQVYADRFLEKHGISKDSVELVNLLPPAMQSAIIEGSGVDAISIWQPYIYNVQKALGNENQVTFNDTEIFTGYMTLSGNKKFANENPEITEKLIKAYIEAEEYVKNNEKEAKTLISSFLNLPLETLENIWKQYDLSISLDQKLIDDTKAEGEWIIKTIDSYKNKSLPNYSQFFNSTYLEKVSPNKVKILEAIEN</sequence>
<organism evidence="3 4">
    <name type="scientific">Kordia antarctica</name>
    <dbReference type="NCBI Taxonomy" id="1218801"/>
    <lineage>
        <taxon>Bacteria</taxon>
        <taxon>Pseudomonadati</taxon>
        <taxon>Bacteroidota</taxon>
        <taxon>Flavobacteriia</taxon>
        <taxon>Flavobacteriales</taxon>
        <taxon>Flavobacteriaceae</taxon>
        <taxon>Kordia</taxon>
    </lineage>
</organism>
<protein>
    <submittedName>
        <fullName evidence="3">Aliphatic sulfonates-binding protein</fullName>
    </submittedName>
</protein>
<reference evidence="3 4" key="1">
    <citation type="journal article" date="2013" name="Int. J. Syst. Evol. Microbiol.">
        <title>Kordia antarctica sp. nov., isolated from Antarctic seawater.</title>
        <authorList>
            <person name="Baek K."/>
            <person name="Choi A."/>
            <person name="Kang I."/>
            <person name="Lee K."/>
            <person name="Cho J.C."/>
        </authorList>
    </citation>
    <scope>NUCLEOTIDE SEQUENCE [LARGE SCALE GENOMIC DNA]</scope>
    <source>
        <strain evidence="3 4">IMCC3317</strain>
    </source>
</reference>
<dbReference type="CDD" id="cd01008">
    <property type="entry name" value="PBP2_NrtA_SsuA_CpmA_like"/>
    <property type="match status" value="1"/>
</dbReference>
<dbReference type="OrthoDB" id="9776801at2"/>
<evidence type="ECO:0000259" key="2">
    <source>
        <dbReference type="SMART" id="SM00062"/>
    </source>
</evidence>
<dbReference type="Proteomes" id="UP000464657">
    <property type="component" value="Chromosome"/>
</dbReference>
<dbReference type="InterPro" id="IPR015168">
    <property type="entry name" value="SsuA/THI5"/>
</dbReference>
<dbReference type="PROSITE" id="PS51257">
    <property type="entry name" value="PROKAR_LIPOPROTEIN"/>
    <property type="match status" value="1"/>
</dbReference>
<keyword evidence="4" id="KW-1185">Reference proteome</keyword>
<dbReference type="EMBL" id="CP019288">
    <property type="protein sequence ID" value="QHI35778.1"/>
    <property type="molecule type" value="Genomic_DNA"/>
</dbReference>
<dbReference type="KEGG" id="kan:IMCC3317_11260"/>
<evidence type="ECO:0000313" key="4">
    <source>
        <dbReference type="Proteomes" id="UP000464657"/>
    </source>
</evidence>
<gene>
    <name evidence="3" type="primary">ssuA</name>
    <name evidence="3" type="ORF">IMCC3317_11260</name>
</gene>
<dbReference type="RefSeq" id="WP_160128503.1">
    <property type="nucleotide sequence ID" value="NZ_CP019288.1"/>
</dbReference>
<comment type="similarity">
    <text evidence="1">Belongs to the bacterial solute-binding protein SsuA/TauA family.</text>
</comment>
<proteinExistence type="inferred from homology"/>
<dbReference type="Pfam" id="PF09084">
    <property type="entry name" value="NMT1"/>
    <property type="match status" value="1"/>
</dbReference>